<keyword evidence="3" id="KW-0448">Lipopolysaccharide biosynthesis</keyword>
<dbReference type="EMBL" id="PUIV01000028">
    <property type="protein sequence ID" value="PWB93104.1"/>
    <property type="molecule type" value="Genomic_DNA"/>
</dbReference>
<dbReference type="InterPro" id="IPR004528">
    <property type="entry name" value="KdsB"/>
</dbReference>
<dbReference type="SUPFAM" id="SSF53448">
    <property type="entry name" value="Nucleotide-diphospho-sugar transferases"/>
    <property type="match status" value="1"/>
</dbReference>
<evidence type="ECO:0000256" key="3">
    <source>
        <dbReference type="ARBA" id="ARBA00022985"/>
    </source>
</evidence>
<dbReference type="AlphaFoldDB" id="A0A2U1SNB1"/>
<evidence type="ECO:0000313" key="4">
    <source>
        <dbReference type="EMBL" id="PWB93104.1"/>
    </source>
</evidence>
<comment type="caution">
    <text evidence="4">The sequence shown here is derived from an EMBL/GenBank/DDBJ whole genome shotgun (WGS) entry which is preliminary data.</text>
</comment>
<dbReference type="GO" id="GO:0009103">
    <property type="term" value="P:lipopolysaccharide biosynthetic process"/>
    <property type="evidence" value="ECO:0007669"/>
    <property type="project" value="UniProtKB-KW"/>
</dbReference>
<evidence type="ECO:0000256" key="2">
    <source>
        <dbReference type="ARBA" id="ARBA00022695"/>
    </source>
</evidence>
<accession>A0A2U1SNB1</accession>
<dbReference type="GO" id="GO:0005829">
    <property type="term" value="C:cytosol"/>
    <property type="evidence" value="ECO:0007669"/>
    <property type="project" value="TreeGrafter"/>
</dbReference>
<proteinExistence type="predicted"/>
<dbReference type="InterPro" id="IPR003329">
    <property type="entry name" value="Cytidylyl_trans"/>
</dbReference>
<reference evidence="4 5" key="1">
    <citation type="journal article" date="2018" name="Appl. Microbiol. Biotechnol.">
        <title>Co-cultivation of the strictly anaerobic methanogen Methanosarcina barkeri with aerobic methanotrophs in an oxygen-limited membrane bioreactor.</title>
        <authorList>
            <person name="In 't Zandt M.H."/>
            <person name="van den Bosch T.J.M."/>
            <person name="Rijkers R."/>
            <person name="van Kessel M.A.H.J."/>
            <person name="Jetten M.S.M."/>
            <person name="Welte C.U."/>
        </authorList>
    </citation>
    <scope>NUCLEOTIDE SEQUENCE [LARGE SCALE GENOMIC DNA]</scope>
    <source>
        <strain evidence="4 5">DSM 17706</strain>
    </source>
</reference>
<dbReference type="PANTHER" id="PTHR42866">
    <property type="entry name" value="3-DEOXY-MANNO-OCTULOSONATE CYTIDYLYLTRANSFERASE"/>
    <property type="match status" value="1"/>
</dbReference>
<dbReference type="Gene3D" id="3.90.550.10">
    <property type="entry name" value="Spore Coat Polysaccharide Biosynthesis Protein SpsA, Chain A"/>
    <property type="match status" value="1"/>
</dbReference>
<dbReference type="CDD" id="cd02517">
    <property type="entry name" value="CMP-KDO-Synthetase"/>
    <property type="match status" value="1"/>
</dbReference>
<dbReference type="NCBIfam" id="NF003948">
    <property type="entry name" value="PRK05450.1-1"/>
    <property type="match status" value="1"/>
</dbReference>
<keyword evidence="2 4" id="KW-0548">Nucleotidyltransferase</keyword>
<sequence>MSRPLVVIPARMGSSRLPGKALAPIAGRPMILHVLEKALAAAIGPVAVATDSPEIAAIVAEAGGRVAMTSGDHACGSDRVGEAVASLDPAGEHDIIVNLQGDQPDIAPDTLATALEPLADPDVDIATLAAPAGPGERDDPNSVKLIGAEIAPRRMRALYFTRAPAPYDDGPDYHHIGVYAFRRTALARFAALPPSALELRERLEQLRALEAGMRIDAMILDKAARGVDTSADLQRLREARDKDERSRR</sequence>
<dbReference type="PANTHER" id="PTHR42866:SF2">
    <property type="entry name" value="3-DEOXY-MANNO-OCTULOSONATE CYTIDYLYLTRANSFERASE, MITOCHONDRIAL"/>
    <property type="match status" value="1"/>
</dbReference>
<dbReference type="NCBIfam" id="TIGR00466">
    <property type="entry name" value="kdsB"/>
    <property type="match status" value="1"/>
</dbReference>
<evidence type="ECO:0000313" key="5">
    <source>
        <dbReference type="Proteomes" id="UP000245137"/>
    </source>
</evidence>
<protein>
    <submittedName>
        <fullName evidence="4">3-deoxy-manno-octulosonate cytidylyltransferase</fullName>
    </submittedName>
</protein>
<dbReference type="Pfam" id="PF02348">
    <property type="entry name" value="CTP_transf_3"/>
    <property type="match status" value="1"/>
</dbReference>
<dbReference type="InterPro" id="IPR029044">
    <property type="entry name" value="Nucleotide-diphossugar_trans"/>
</dbReference>
<organism evidence="4 5">
    <name type="scientific">Methylosinus sporium</name>
    <dbReference type="NCBI Taxonomy" id="428"/>
    <lineage>
        <taxon>Bacteria</taxon>
        <taxon>Pseudomonadati</taxon>
        <taxon>Pseudomonadota</taxon>
        <taxon>Alphaproteobacteria</taxon>
        <taxon>Hyphomicrobiales</taxon>
        <taxon>Methylocystaceae</taxon>
        <taxon>Methylosinus</taxon>
    </lineage>
</organism>
<dbReference type="NCBIfam" id="NF003952">
    <property type="entry name" value="PRK05450.1-5"/>
    <property type="match status" value="1"/>
</dbReference>
<dbReference type="Proteomes" id="UP000245137">
    <property type="component" value="Unassembled WGS sequence"/>
</dbReference>
<dbReference type="GO" id="GO:0008690">
    <property type="term" value="F:3-deoxy-manno-octulosonate cytidylyltransferase activity"/>
    <property type="evidence" value="ECO:0007669"/>
    <property type="project" value="InterPro"/>
</dbReference>
<keyword evidence="5" id="KW-1185">Reference proteome</keyword>
<dbReference type="OrthoDB" id="9815559at2"/>
<gene>
    <name evidence="4" type="ORF">C5689_14700</name>
</gene>
<keyword evidence="1 4" id="KW-0808">Transferase</keyword>
<evidence type="ECO:0000256" key="1">
    <source>
        <dbReference type="ARBA" id="ARBA00022679"/>
    </source>
</evidence>
<name>A0A2U1SNB1_METSR</name>
<dbReference type="RefSeq" id="WP_108918014.1">
    <property type="nucleotide sequence ID" value="NZ_BGJY01000014.1"/>
</dbReference>